<comment type="catalytic activity">
    <reaction evidence="1">
        <text>ATP + protein L-histidine = ADP + protein N-phospho-L-histidine.</text>
        <dbReference type="EC" id="2.7.13.3"/>
    </reaction>
</comment>
<evidence type="ECO:0000256" key="12">
    <source>
        <dbReference type="SAM" id="Phobius"/>
    </source>
</evidence>
<dbReference type="Proteomes" id="UP000886667">
    <property type="component" value="Unassembled WGS sequence"/>
</dbReference>
<evidence type="ECO:0000256" key="11">
    <source>
        <dbReference type="PROSITE-ProRule" id="PRU00169"/>
    </source>
</evidence>
<dbReference type="SMART" id="SM00448">
    <property type="entry name" value="REC"/>
    <property type="match status" value="1"/>
</dbReference>
<evidence type="ECO:0000259" key="13">
    <source>
        <dbReference type="PROSITE" id="PS50109"/>
    </source>
</evidence>
<dbReference type="FunFam" id="3.30.565.10:FF:000010">
    <property type="entry name" value="Sensor histidine kinase RcsC"/>
    <property type="match status" value="1"/>
</dbReference>
<dbReference type="CDD" id="cd16922">
    <property type="entry name" value="HATPase_EvgS-ArcB-TorS-like"/>
    <property type="match status" value="1"/>
</dbReference>
<dbReference type="CDD" id="cd17546">
    <property type="entry name" value="REC_hyHK_CKI1_RcsC-like"/>
    <property type="match status" value="1"/>
</dbReference>
<keyword evidence="5" id="KW-0547">Nucleotide-binding</keyword>
<evidence type="ECO:0000256" key="9">
    <source>
        <dbReference type="ARBA" id="ARBA00064003"/>
    </source>
</evidence>
<dbReference type="SMART" id="SM00387">
    <property type="entry name" value="HATPase_c"/>
    <property type="match status" value="1"/>
</dbReference>
<accession>A0A9E4N6R4</accession>
<dbReference type="InterPro" id="IPR036890">
    <property type="entry name" value="HATPase_C_sf"/>
</dbReference>
<dbReference type="PANTHER" id="PTHR45339">
    <property type="entry name" value="HYBRID SIGNAL TRANSDUCTION HISTIDINE KINASE J"/>
    <property type="match status" value="1"/>
</dbReference>
<evidence type="ECO:0000256" key="5">
    <source>
        <dbReference type="ARBA" id="ARBA00022741"/>
    </source>
</evidence>
<dbReference type="EC" id="2.7.13.3" evidence="2"/>
<evidence type="ECO:0000256" key="6">
    <source>
        <dbReference type="ARBA" id="ARBA00022777"/>
    </source>
</evidence>
<keyword evidence="12" id="KW-1133">Transmembrane helix</keyword>
<feature type="transmembrane region" description="Helical" evidence="12">
    <location>
        <begin position="52"/>
        <end position="73"/>
    </location>
</feature>
<feature type="transmembrane region" description="Helical" evidence="12">
    <location>
        <begin position="25"/>
        <end position="45"/>
    </location>
</feature>
<organism evidence="15 16">
    <name type="scientific">Candidatus Thiodiazotropha taylori</name>
    <dbReference type="NCBI Taxonomy" id="2792791"/>
    <lineage>
        <taxon>Bacteria</taxon>
        <taxon>Pseudomonadati</taxon>
        <taxon>Pseudomonadota</taxon>
        <taxon>Gammaproteobacteria</taxon>
        <taxon>Chromatiales</taxon>
        <taxon>Sedimenticolaceae</taxon>
        <taxon>Candidatus Thiodiazotropha</taxon>
    </lineage>
</organism>
<dbReference type="SUPFAM" id="SSF52172">
    <property type="entry name" value="CheY-like"/>
    <property type="match status" value="2"/>
</dbReference>
<dbReference type="EMBL" id="JAEPCM010000718">
    <property type="protein sequence ID" value="MCG7948523.1"/>
    <property type="molecule type" value="Genomic_DNA"/>
</dbReference>
<feature type="transmembrane region" description="Helical" evidence="12">
    <location>
        <begin position="93"/>
        <end position="114"/>
    </location>
</feature>
<evidence type="ECO:0000256" key="1">
    <source>
        <dbReference type="ARBA" id="ARBA00000085"/>
    </source>
</evidence>
<keyword evidence="8" id="KW-0902">Two-component regulatory system</keyword>
<dbReference type="PROSITE" id="PS50109">
    <property type="entry name" value="HIS_KIN"/>
    <property type="match status" value="1"/>
</dbReference>
<dbReference type="AlphaFoldDB" id="A0A9E4N6R4"/>
<dbReference type="PROSITE" id="PS50110">
    <property type="entry name" value="RESPONSE_REGULATORY"/>
    <property type="match status" value="1"/>
</dbReference>
<gene>
    <name evidence="15" type="ORF">JAZ07_19455</name>
</gene>
<proteinExistence type="predicted"/>
<keyword evidence="6" id="KW-0418">Kinase</keyword>
<evidence type="ECO:0000313" key="15">
    <source>
        <dbReference type="EMBL" id="MCG7948523.1"/>
    </source>
</evidence>
<dbReference type="Pfam" id="PF00512">
    <property type="entry name" value="HisKA"/>
    <property type="match status" value="1"/>
</dbReference>
<evidence type="ECO:0000256" key="2">
    <source>
        <dbReference type="ARBA" id="ARBA00012438"/>
    </source>
</evidence>
<feature type="domain" description="Histidine kinase" evidence="13">
    <location>
        <begin position="196"/>
        <end position="420"/>
    </location>
</feature>
<protein>
    <recommendedName>
        <fullName evidence="10">Sensory/regulatory protein RpfC</fullName>
        <ecNumber evidence="2">2.7.13.3</ecNumber>
    </recommendedName>
</protein>
<dbReference type="SMART" id="SM00388">
    <property type="entry name" value="HisKA"/>
    <property type="match status" value="1"/>
</dbReference>
<dbReference type="PRINTS" id="PR00344">
    <property type="entry name" value="BCTRLSENSOR"/>
</dbReference>
<dbReference type="InterPro" id="IPR036097">
    <property type="entry name" value="HisK_dim/P_sf"/>
</dbReference>
<evidence type="ECO:0000256" key="7">
    <source>
        <dbReference type="ARBA" id="ARBA00022840"/>
    </source>
</evidence>
<dbReference type="GO" id="GO:0005886">
    <property type="term" value="C:plasma membrane"/>
    <property type="evidence" value="ECO:0007669"/>
    <property type="project" value="UniProtKB-SubCell"/>
</dbReference>
<dbReference type="InterPro" id="IPR003661">
    <property type="entry name" value="HisK_dim/P_dom"/>
</dbReference>
<dbReference type="FunFam" id="1.10.287.130:FF:000002">
    <property type="entry name" value="Two-component osmosensing histidine kinase"/>
    <property type="match status" value="1"/>
</dbReference>
<feature type="domain" description="Response regulatory" evidence="14">
    <location>
        <begin position="581"/>
        <end position="698"/>
    </location>
</feature>
<keyword evidence="3 11" id="KW-0597">Phosphoprotein</keyword>
<dbReference type="InterPro" id="IPR001789">
    <property type="entry name" value="Sig_transdc_resp-reg_receiver"/>
</dbReference>
<evidence type="ECO:0000313" key="16">
    <source>
        <dbReference type="Proteomes" id="UP000886667"/>
    </source>
</evidence>
<dbReference type="Gene3D" id="3.30.565.10">
    <property type="entry name" value="Histidine kinase-like ATPase, C-terminal domain"/>
    <property type="match status" value="1"/>
</dbReference>
<evidence type="ECO:0000256" key="4">
    <source>
        <dbReference type="ARBA" id="ARBA00022679"/>
    </source>
</evidence>
<dbReference type="InterPro" id="IPR004358">
    <property type="entry name" value="Sig_transdc_His_kin-like_C"/>
</dbReference>
<keyword evidence="12" id="KW-0472">Membrane</keyword>
<dbReference type="Pfam" id="PF02518">
    <property type="entry name" value="HATPase_c"/>
    <property type="match status" value="1"/>
</dbReference>
<dbReference type="SUPFAM" id="SSF47384">
    <property type="entry name" value="Homodimeric domain of signal transducing histidine kinase"/>
    <property type="match status" value="1"/>
</dbReference>
<dbReference type="Gene3D" id="1.20.120.160">
    <property type="entry name" value="HPT domain"/>
    <property type="match status" value="1"/>
</dbReference>
<evidence type="ECO:0000259" key="14">
    <source>
        <dbReference type="PROSITE" id="PS50110"/>
    </source>
</evidence>
<dbReference type="Pfam" id="PF00072">
    <property type="entry name" value="Response_reg"/>
    <property type="match status" value="1"/>
</dbReference>
<dbReference type="Gene3D" id="1.10.287.130">
    <property type="match status" value="1"/>
</dbReference>
<reference evidence="15" key="1">
    <citation type="journal article" date="2021" name="Proc. Natl. Acad. Sci. U.S.A.">
        <title>Global biogeography of chemosynthetic symbionts reveals both localized and globally distributed symbiont groups. .</title>
        <authorList>
            <person name="Osvatic J.T."/>
            <person name="Wilkins L.G.E."/>
            <person name="Leibrecht L."/>
            <person name="Leray M."/>
            <person name="Zauner S."/>
            <person name="Polzin J."/>
            <person name="Camacho Y."/>
            <person name="Gros O."/>
            <person name="van Gils J.A."/>
            <person name="Eisen J.A."/>
            <person name="Petersen J.M."/>
            <person name="Yuen B."/>
        </authorList>
    </citation>
    <scope>NUCLEOTIDE SEQUENCE</scope>
    <source>
        <strain evidence="15">MAGclacostrist064TRANS</strain>
    </source>
</reference>
<dbReference type="SUPFAM" id="SSF55874">
    <property type="entry name" value="ATPase domain of HSP90 chaperone/DNA topoisomerase II/histidine kinase"/>
    <property type="match status" value="1"/>
</dbReference>
<dbReference type="GO" id="GO:0005524">
    <property type="term" value="F:ATP binding"/>
    <property type="evidence" value="ECO:0007669"/>
    <property type="project" value="UniProtKB-KW"/>
</dbReference>
<dbReference type="Gene3D" id="3.40.50.2300">
    <property type="match status" value="2"/>
</dbReference>
<sequence>MWSEFWNRYRDQFNQAPDRESEQSIVRLIIALVMVLYIVYVYLYVPSESASALVPLALLYILCSLIIIMVIAWKPLVFTVRRTITMSFDVSMITLAMWIGGETTSMLYVFYLWISLGNGFRFGTPSLYFTSTLSTLGFASVILISDFWKQQPVLGIGLLLGLLITTLYVALLLLRIEREQKRAEASSKAKSRFLANMSHEIRTPLNGVVGMTDLLARTPMGLEQREIMSTIQASAETLLNLIEEILDFSKIEAGKVEVRLADQDLSELTDSVISMMKPTADTKGIELNCWIDLDISPVIKTDPKLLRQILINLLNNAIKFTDQGGIVLKVTPYISAEGEDRVPRLMFEVIDTGIGISETQQKRIFEWFEQGDDSATRRYTGSGLGTTITKQLVELLDGTIGLESRLGEGSRFWFQIPAITSDNPIDVERFQDARVLLFTDLLSEKQDLLDGLQEWQLDVNVYTNLSEGFLELLNAVKVKEPYDIAILDETHSDLPDEELVHTIRAEQSLDDLELVCVTDYSANLQNENRLCHEGFSAVVTTPITPEKVRHVLQYALKRKSSSNLPPRIFTSAEHSIAKHARILLAEDNPINQKVVKKILELQGHQIEVVSHGQDAIELLKNETFDLAILDLQMPDIGGVDIIKAYRLMEKQEPVIPFIILTANATREAAEECEAIGVEAYLTKPVRSAHLLDVVKEILGGDATEVITDTVIDLPIRAANQEKSGRILDVDTLKGLESLSKDPHFMSHLADSFLHDSEALMGAMRDAIELHDARRFKDCAHALADNASGIGAYSLMTICASASRIEPSGLNERGIKQMTQISTTYSLTCQALRHYLNTKNPQ</sequence>
<comment type="caution">
    <text evidence="15">The sequence shown here is derived from an EMBL/GenBank/DDBJ whole genome shotgun (WGS) entry which is preliminary data.</text>
</comment>
<dbReference type="GO" id="GO:0000155">
    <property type="term" value="F:phosphorelay sensor kinase activity"/>
    <property type="evidence" value="ECO:0007669"/>
    <property type="project" value="InterPro"/>
</dbReference>
<name>A0A9E4N6R4_9GAMM</name>
<evidence type="ECO:0000256" key="3">
    <source>
        <dbReference type="ARBA" id="ARBA00022553"/>
    </source>
</evidence>
<evidence type="ECO:0000256" key="10">
    <source>
        <dbReference type="ARBA" id="ARBA00068150"/>
    </source>
</evidence>
<dbReference type="InterPro" id="IPR003594">
    <property type="entry name" value="HATPase_dom"/>
</dbReference>
<keyword evidence="7 15" id="KW-0067">ATP-binding</keyword>
<keyword evidence="4" id="KW-0808">Transferase</keyword>
<feature type="transmembrane region" description="Helical" evidence="12">
    <location>
        <begin position="126"/>
        <end position="148"/>
    </location>
</feature>
<evidence type="ECO:0000256" key="8">
    <source>
        <dbReference type="ARBA" id="ARBA00023012"/>
    </source>
</evidence>
<feature type="modified residue" description="4-aspartylphosphate" evidence="11">
    <location>
        <position position="630"/>
    </location>
</feature>
<dbReference type="CDD" id="cd00082">
    <property type="entry name" value="HisKA"/>
    <property type="match status" value="1"/>
</dbReference>
<dbReference type="SUPFAM" id="SSF47226">
    <property type="entry name" value="Histidine-containing phosphotransfer domain, HPT domain"/>
    <property type="match status" value="1"/>
</dbReference>
<keyword evidence="12" id="KW-0812">Transmembrane</keyword>
<dbReference type="InterPro" id="IPR011006">
    <property type="entry name" value="CheY-like_superfamily"/>
</dbReference>
<comment type="subunit">
    <text evidence="9">At low DSF concentrations, interacts with RpfF.</text>
</comment>
<dbReference type="PANTHER" id="PTHR45339:SF5">
    <property type="entry name" value="HISTIDINE KINASE"/>
    <property type="match status" value="1"/>
</dbReference>
<feature type="transmembrane region" description="Helical" evidence="12">
    <location>
        <begin position="154"/>
        <end position="174"/>
    </location>
</feature>
<dbReference type="InterPro" id="IPR036641">
    <property type="entry name" value="HPT_dom_sf"/>
</dbReference>
<dbReference type="InterPro" id="IPR005467">
    <property type="entry name" value="His_kinase_dom"/>
</dbReference>